<feature type="transmembrane region" description="Helical" evidence="1">
    <location>
        <begin position="255"/>
        <end position="278"/>
    </location>
</feature>
<keyword evidence="1" id="KW-0812">Transmembrane</keyword>
<feature type="transmembrane region" description="Helical" evidence="1">
    <location>
        <begin position="7"/>
        <end position="27"/>
    </location>
</feature>
<keyword evidence="3" id="KW-1185">Reference proteome</keyword>
<keyword evidence="1" id="KW-1133">Transmembrane helix</keyword>
<evidence type="ECO:0000256" key="1">
    <source>
        <dbReference type="SAM" id="Phobius"/>
    </source>
</evidence>
<keyword evidence="1" id="KW-0472">Membrane</keyword>
<feature type="transmembrane region" description="Helical" evidence="1">
    <location>
        <begin position="84"/>
        <end position="103"/>
    </location>
</feature>
<dbReference type="EMBL" id="JBHTJH010000004">
    <property type="protein sequence ID" value="MFD0862125.1"/>
    <property type="molecule type" value="Genomic_DNA"/>
</dbReference>
<protein>
    <recommendedName>
        <fullName evidence="4">Glycosyltransferase RgtA/B/C/D-like domain-containing protein</fullName>
    </recommendedName>
</protein>
<proteinExistence type="predicted"/>
<sequence length="424" mass="49560">MDAFFKWYGYALLSILFTIVMLGSLRFQDRIALNDGKGYDGQYYYDVAEQLQEGTTIRTESPQIYRLGTPFLASLLPFPILDSFLYVNMLASFIGCLLLYYWLSLFFKDRGTAFIFVAFFMLHWLVYPRLIGYYPATCDPVAFVFIMLLLILLRKLHKKPNAKHYVLFGILAALGVFVREFILLFCLAIPFLGNPIDVKKPFFINFKKVFKKLPWFAFALTLATGAFIATHALVDDSGLKYTFGLAIYRTFIGKTIFLLTTAIFLTYGVSWVFLLFFWKDTKKFYLKYHYLLALAVLGIAICWFGGGDTERFFIWFFPVFMLPLGRIYEKHAKQLLHPLIIIPVLLTAVLTLRLFWPIAQPLGKVDFQWPFFQSFNNNFEDHFSWHSDKRISTLLFAEYFALSLYLFFMIRLINHYNNSKRKGI</sequence>
<reference evidence="3" key="1">
    <citation type="journal article" date="2019" name="Int. J. Syst. Evol. Microbiol.">
        <title>The Global Catalogue of Microorganisms (GCM) 10K type strain sequencing project: providing services to taxonomists for standard genome sequencing and annotation.</title>
        <authorList>
            <consortium name="The Broad Institute Genomics Platform"/>
            <consortium name="The Broad Institute Genome Sequencing Center for Infectious Disease"/>
            <person name="Wu L."/>
            <person name="Ma J."/>
        </authorList>
    </citation>
    <scope>NUCLEOTIDE SEQUENCE [LARGE SCALE GENOMIC DNA]</scope>
    <source>
        <strain evidence="3">CCUG 62952</strain>
    </source>
</reference>
<dbReference type="Proteomes" id="UP001596978">
    <property type="component" value="Unassembled WGS sequence"/>
</dbReference>
<evidence type="ECO:0008006" key="4">
    <source>
        <dbReference type="Google" id="ProtNLM"/>
    </source>
</evidence>
<feature type="transmembrane region" description="Helical" evidence="1">
    <location>
        <begin position="165"/>
        <end position="193"/>
    </location>
</feature>
<accession>A0ABW3CYF2</accession>
<evidence type="ECO:0000313" key="3">
    <source>
        <dbReference type="Proteomes" id="UP001596978"/>
    </source>
</evidence>
<feature type="transmembrane region" description="Helical" evidence="1">
    <location>
        <begin position="394"/>
        <end position="413"/>
    </location>
</feature>
<evidence type="ECO:0000313" key="2">
    <source>
        <dbReference type="EMBL" id="MFD0862125.1"/>
    </source>
</evidence>
<gene>
    <name evidence="2" type="ORF">ACFQ1M_07885</name>
</gene>
<feature type="transmembrane region" description="Helical" evidence="1">
    <location>
        <begin position="110"/>
        <end position="127"/>
    </location>
</feature>
<feature type="transmembrane region" description="Helical" evidence="1">
    <location>
        <begin position="213"/>
        <end position="234"/>
    </location>
</feature>
<organism evidence="2 3">
    <name type="scientific">Sungkyunkwania multivorans</name>
    <dbReference type="NCBI Taxonomy" id="1173618"/>
    <lineage>
        <taxon>Bacteria</taxon>
        <taxon>Pseudomonadati</taxon>
        <taxon>Bacteroidota</taxon>
        <taxon>Flavobacteriia</taxon>
        <taxon>Flavobacteriales</taxon>
        <taxon>Flavobacteriaceae</taxon>
        <taxon>Sungkyunkwania</taxon>
    </lineage>
</organism>
<feature type="transmembrane region" description="Helical" evidence="1">
    <location>
        <begin position="284"/>
        <end position="305"/>
    </location>
</feature>
<dbReference type="RefSeq" id="WP_386406448.1">
    <property type="nucleotide sequence ID" value="NZ_JBHTJH010000004.1"/>
</dbReference>
<name>A0ABW3CYF2_9FLAO</name>
<feature type="transmembrane region" description="Helical" evidence="1">
    <location>
        <begin position="133"/>
        <end position="153"/>
    </location>
</feature>
<feature type="transmembrane region" description="Helical" evidence="1">
    <location>
        <begin position="335"/>
        <end position="356"/>
    </location>
</feature>
<comment type="caution">
    <text evidence="2">The sequence shown here is derived from an EMBL/GenBank/DDBJ whole genome shotgun (WGS) entry which is preliminary data.</text>
</comment>